<dbReference type="Pfam" id="PF07786">
    <property type="entry name" value="HGSNAT_cat"/>
    <property type="match status" value="1"/>
</dbReference>
<evidence type="ECO:0000256" key="2">
    <source>
        <dbReference type="SAM" id="Phobius"/>
    </source>
</evidence>
<organism evidence="4 5">
    <name type="scientific">Salinarimonas soli</name>
    <dbReference type="NCBI Taxonomy" id="1638099"/>
    <lineage>
        <taxon>Bacteria</taxon>
        <taxon>Pseudomonadati</taxon>
        <taxon>Pseudomonadota</taxon>
        <taxon>Alphaproteobacteria</taxon>
        <taxon>Hyphomicrobiales</taxon>
        <taxon>Salinarimonadaceae</taxon>
        <taxon>Salinarimonas</taxon>
    </lineage>
</organism>
<feature type="transmembrane region" description="Helical" evidence="2">
    <location>
        <begin position="317"/>
        <end position="334"/>
    </location>
</feature>
<dbReference type="InterPro" id="IPR012429">
    <property type="entry name" value="HGSNAT_cat"/>
</dbReference>
<evidence type="ECO:0000313" key="5">
    <source>
        <dbReference type="Proteomes" id="UP000323142"/>
    </source>
</evidence>
<reference evidence="4 5" key="2">
    <citation type="submission" date="2019-09" db="EMBL/GenBank/DDBJ databases">
        <authorList>
            <person name="Jin C."/>
        </authorList>
    </citation>
    <scope>NUCLEOTIDE SEQUENCE [LARGE SCALE GENOMIC DNA]</scope>
    <source>
        <strain evidence="4 5">BN140002</strain>
    </source>
</reference>
<evidence type="ECO:0000259" key="3">
    <source>
        <dbReference type="Pfam" id="PF07786"/>
    </source>
</evidence>
<keyword evidence="2" id="KW-1133">Transmembrane helix</keyword>
<feature type="transmembrane region" description="Helical" evidence="2">
    <location>
        <begin position="237"/>
        <end position="259"/>
    </location>
</feature>
<gene>
    <name evidence="4" type="ORF">F0L46_05110</name>
</gene>
<feature type="transmembrane region" description="Helical" evidence="2">
    <location>
        <begin position="198"/>
        <end position="217"/>
    </location>
</feature>
<name>A0A5B2VRF6_9HYPH</name>
<dbReference type="OrthoDB" id="9807591at2"/>
<comment type="caution">
    <text evidence="4">The sequence shown here is derived from an EMBL/GenBank/DDBJ whole genome shotgun (WGS) entry which is preliminary data.</text>
</comment>
<dbReference type="Proteomes" id="UP000323142">
    <property type="component" value="Unassembled WGS sequence"/>
</dbReference>
<feature type="region of interest" description="Disordered" evidence="1">
    <location>
        <begin position="161"/>
        <end position="185"/>
    </location>
</feature>
<reference evidence="4 5" key="1">
    <citation type="submission" date="2019-09" db="EMBL/GenBank/DDBJ databases">
        <title>Salinarimonas rosea gen. nov., sp. nov., a new member of the a-2 subgroup of the Proteobacteria.</title>
        <authorList>
            <person name="Liu J."/>
        </authorList>
    </citation>
    <scope>NUCLEOTIDE SEQUENCE [LARGE SCALE GENOMIC DNA]</scope>
    <source>
        <strain evidence="4 5">BN140002</strain>
    </source>
</reference>
<evidence type="ECO:0000313" key="4">
    <source>
        <dbReference type="EMBL" id="KAA2241180.1"/>
    </source>
</evidence>
<keyword evidence="5" id="KW-1185">Reference proteome</keyword>
<feature type="transmembrane region" description="Helical" evidence="2">
    <location>
        <begin position="400"/>
        <end position="424"/>
    </location>
</feature>
<feature type="domain" description="Heparan-alpha-glucosaminide N-acetyltransferase catalytic" evidence="3">
    <location>
        <begin position="195"/>
        <end position="417"/>
    </location>
</feature>
<keyword evidence="2" id="KW-0812">Transmembrane</keyword>
<dbReference type="AlphaFoldDB" id="A0A5B2VRF6"/>
<accession>A0A5B2VRF6</accession>
<feature type="transmembrane region" description="Helical" evidence="2">
    <location>
        <begin position="293"/>
        <end position="310"/>
    </location>
</feature>
<proteinExistence type="predicted"/>
<protein>
    <submittedName>
        <fullName evidence="4">DUF1624 domain-containing protein</fullName>
    </submittedName>
</protein>
<feature type="compositionally biased region" description="Low complexity" evidence="1">
    <location>
        <begin position="165"/>
        <end position="176"/>
    </location>
</feature>
<sequence>MKPKPLATSNHLMRPLISMRSSGASCRWSVEPPSRSVRSRDCCNGKALIAPIRKSSDIKLHQVESRRLILESKISSSRVGGSPKAPQPPSFRKRDRSLWEPMALSPNRYGRRAGPGFVRSYRDSRGVGLCSCRLFSSGNSAPASASRTVLEPFLRRRRAGREVTRPAARANAPAGPRGVGKGSTRVAARMGPGERFEAVDAARGAAIAAMIVFHASWDLSFLRLIATPVGSDPAWQAFAMSIAGSFLALVGVSLVLGHGSAVRWRRFGRRLGILALAAAGVTGATYLAFPDSFVFFGILHMIAVGSVLALPFLRAPLVLVAGAAALILAAPAGFRSPLFDERALAWIGFSERIPPSNDFEPVFPWLALVLIGVLLARLVLASPVRERLAGWRARGPLSRFLVRAGRWSLVIYLLHQPILLGVLFPLAHVLGPSPAAEAAAFLRSCEASCRGGGRMVETCARACGCVLDRATAQDLRGPLLRDELMPEQLLAVQETAQACFREAGSR</sequence>
<feature type="transmembrane region" description="Helical" evidence="2">
    <location>
        <begin position="271"/>
        <end position="287"/>
    </location>
</feature>
<feature type="region of interest" description="Disordered" evidence="1">
    <location>
        <begin position="74"/>
        <end position="96"/>
    </location>
</feature>
<keyword evidence="2" id="KW-0472">Membrane</keyword>
<feature type="transmembrane region" description="Helical" evidence="2">
    <location>
        <begin position="362"/>
        <end position="380"/>
    </location>
</feature>
<evidence type="ECO:0000256" key="1">
    <source>
        <dbReference type="SAM" id="MobiDB-lite"/>
    </source>
</evidence>
<dbReference type="EMBL" id="VUOA01000009">
    <property type="protein sequence ID" value="KAA2241180.1"/>
    <property type="molecule type" value="Genomic_DNA"/>
</dbReference>